<feature type="region of interest" description="Disordered" evidence="1">
    <location>
        <begin position="108"/>
        <end position="158"/>
    </location>
</feature>
<gene>
    <name evidence="2" type="ORF">NTEN_LOCUS172</name>
</gene>
<accession>A0A6H5FUW8</accession>
<dbReference type="AlphaFoldDB" id="A0A6H5FUW8"/>
<dbReference type="EMBL" id="CADCXU010000235">
    <property type="protein sequence ID" value="CAA9993185.1"/>
    <property type="molecule type" value="Genomic_DNA"/>
</dbReference>
<dbReference type="OrthoDB" id="6594928at2759"/>
<protein>
    <submittedName>
        <fullName evidence="2">Uncharacterized protein</fullName>
    </submittedName>
</protein>
<feature type="region of interest" description="Disordered" evidence="1">
    <location>
        <begin position="179"/>
        <end position="236"/>
    </location>
</feature>
<organism evidence="2 3">
    <name type="scientific">Nesidiocoris tenuis</name>
    <dbReference type="NCBI Taxonomy" id="355587"/>
    <lineage>
        <taxon>Eukaryota</taxon>
        <taxon>Metazoa</taxon>
        <taxon>Ecdysozoa</taxon>
        <taxon>Arthropoda</taxon>
        <taxon>Hexapoda</taxon>
        <taxon>Insecta</taxon>
        <taxon>Pterygota</taxon>
        <taxon>Neoptera</taxon>
        <taxon>Paraneoptera</taxon>
        <taxon>Hemiptera</taxon>
        <taxon>Heteroptera</taxon>
        <taxon>Panheteroptera</taxon>
        <taxon>Cimicomorpha</taxon>
        <taxon>Miridae</taxon>
        <taxon>Dicyphina</taxon>
        <taxon>Nesidiocoris</taxon>
    </lineage>
</organism>
<proteinExistence type="predicted"/>
<reference evidence="2 3" key="1">
    <citation type="submission" date="2020-02" db="EMBL/GenBank/DDBJ databases">
        <authorList>
            <person name="Ferguson B K."/>
        </authorList>
    </citation>
    <scope>NUCLEOTIDE SEQUENCE [LARGE SCALE GENOMIC DNA]</scope>
</reference>
<sequence length="329" mass="36789">MEPNDFRVAASNRRYSCIARRDIKYFARSSPSAPQCWQSFRAVTFLHYAPSVQDYLVGWAANQLKSLQRPSTSTGSGRPTTIISTIGGFQSDGWFSNAGKYTHPMLSAVKKKSSSEQHLGPRQITDHEDISATLPSTASYSSGLHPPSERPPRSRLDHSLSDQNQDILLNSFSHLKKKNNNQHTTTSYGHKSSSVSHEQDITTTTTIPGVMFPRSDEEVPVKPRRGNAEGVTSRRQFSREYTLPKQGCARSSVCKMLLSTFGLKEFQVAAWAKEGAANEGMTTPLYKNTVGRTRPPKPVFEFLKEFLDSCRTSQPLYPKINELGARFRH</sequence>
<feature type="compositionally biased region" description="Polar residues" evidence="1">
    <location>
        <begin position="181"/>
        <end position="207"/>
    </location>
</feature>
<evidence type="ECO:0000313" key="3">
    <source>
        <dbReference type="Proteomes" id="UP000479000"/>
    </source>
</evidence>
<dbReference type="Proteomes" id="UP000479000">
    <property type="component" value="Unassembled WGS sequence"/>
</dbReference>
<keyword evidence="3" id="KW-1185">Reference proteome</keyword>
<name>A0A6H5FUW8_9HEMI</name>
<feature type="compositionally biased region" description="Polar residues" evidence="1">
    <location>
        <begin position="133"/>
        <end position="142"/>
    </location>
</feature>
<feature type="compositionally biased region" description="Basic and acidic residues" evidence="1">
    <location>
        <begin position="147"/>
        <end position="158"/>
    </location>
</feature>
<evidence type="ECO:0000313" key="2">
    <source>
        <dbReference type="EMBL" id="CAA9993185.1"/>
    </source>
</evidence>
<evidence type="ECO:0000256" key="1">
    <source>
        <dbReference type="SAM" id="MobiDB-lite"/>
    </source>
</evidence>